<dbReference type="Proteomes" id="UP000564885">
    <property type="component" value="Unassembled WGS sequence"/>
</dbReference>
<dbReference type="EMBL" id="JABEPP010000001">
    <property type="protein sequence ID" value="NNM70990.1"/>
    <property type="molecule type" value="Genomic_DNA"/>
</dbReference>
<sequence>MTPAVFQGRHRVAVPCGATLGEGPVWDRRTGTLLFVDIAKGRLWRWRPGAQPSAIELDEPLGFVALTPDPEVVVIGLKSGLARLDLGSGMREIVLRPEPDRPGNRLNDAAVGPDGSLYFGSMDDAEAEPTGRFYRWSLDGLASFGDPAVITNGPAVDPVHRLLYCADTTSGRVFRHRFGEDGAPGARELFVSFEEGSGHPDGMTVDAEGHVWIAHFGASRVTRFSPEGRPELVVPIPTAQVTKPAFGGPDLTTLYVTTAAKGRDAEIDPMAGHVFAFEVGIRGLPAEICRILA</sequence>
<evidence type="ECO:0000313" key="5">
    <source>
        <dbReference type="EMBL" id="NNM70990.1"/>
    </source>
</evidence>
<accession>A0A849I4C8</accession>
<protein>
    <submittedName>
        <fullName evidence="5">SMP-30/gluconolactonase/LRE family protein</fullName>
    </submittedName>
</protein>
<dbReference type="GO" id="GO:0005509">
    <property type="term" value="F:calcium ion binding"/>
    <property type="evidence" value="ECO:0007669"/>
    <property type="project" value="TreeGrafter"/>
</dbReference>
<reference evidence="5 6" key="1">
    <citation type="submission" date="2020-04" db="EMBL/GenBank/DDBJ databases">
        <title>Enterovirga sp. isolate from soil.</title>
        <authorList>
            <person name="Chea S."/>
            <person name="Kim D.-U."/>
        </authorList>
    </citation>
    <scope>NUCLEOTIDE SEQUENCE [LARGE SCALE GENOMIC DNA]</scope>
    <source>
        <strain evidence="5 6">DB1703</strain>
    </source>
</reference>
<dbReference type="GO" id="GO:0019853">
    <property type="term" value="P:L-ascorbic acid biosynthetic process"/>
    <property type="evidence" value="ECO:0007669"/>
    <property type="project" value="TreeGrafter"/>
</dbReference>
<keyword evidence="3" id="KW-0862">Zinc</keyword>
<dbReference type="InterPro" id="IPR005511">
    <property type="entry name" value="SMP-30"/>
</dbReference>
<evidence type="ECO:0000259" key="4">
    <source>
        <dbReference type="Pfam" id="PF08450"/>
    </source>
</evidence>
<feature type="active site" description="Proton donor/acceptor" evidence="2">
    <location>
        <position position="201"/>
    </location>
</feature>
<comment type="caution">
    <text evidence="5">The sequence shown here is derived from an EMBL/GenBank/DDBJ whole genome shotgun (WGS) entry which is preliminary data.</text>
</comment>
<feature type="binding site" evidence="3">
    <location>
        <position position="105"/>
    </location>
    <ligand>
        <name>substrate</name>
    </ligand>
</feature>
<dbReference type="GO" id="GO:0004341">
    <property type="term" value="F:gluconolactonase activity"/>
    <property type="evidence" value="ECO:0007669"/>
    <property type="project" value="TreeGrafter"/>
</dbReference>
<comment type="similarity">
    <text evidence="1">Belongs to the SMP-30/CGR1 family.</text>
</comment>
<proteinExistence type="inferred from homology"/>
<dbReference type="PANTHER" id="PTHR10907:SF47">
    <property type="entry name" value="REGUCALCIN"/>
    <property type="match status" value="1"/>
</dbReference>
<evidence type="ECO:0000256" key="3">
    <source>
        <dbReference type="PIRSR" id="PIRSR605511-2"/>
    </source>
</evidence>
<dbReference type="Pfam" id="PF08450">
    <property type="entry name" value="SGL"/>
    <property type="match status" value="1"/>
</dbReference>
<name>A0A849I4C8_9HYPH</name>
<evidence type="ECO:0000256" key="2">
    <source>
        <dbReference type="PIRSR" id="PIRSR605511-1"/>
    </source>
</evidence>
<feature type="binding site" evidence="3">
    <location>
        <position position="201"/>
    </location>
    <ligand>
        <name>a divalent metal cation</name>
        <dbReference type="ChEBI" id="CHEBI:60240"/>
    </ligand>
</feature>
<dbReference type="InterPro" id="IPR013658">
    <property type="entry name" value="SGL"/>
</dbReference>
<feature type="binding site" evidence="3">
    <location>
        <position position="22"/>
    </location>
    <ligand>
        <name>a divalent metal cation</name>
        <dbReference type="ChEBI" id="CHEBI:60240"/>
    </ligand>
</feature>
<feature type="binding site" evidence="3">
    <location>
        <position position="152"/>
    </location>
    <ligand>
        <name>a divalent metal cation</name>
        <dbReference type="ChEBI" id="CHEBI:60240"/>
    </ligand>
</feature>
<dbReference type="AlphaFoldDB" id="A0A849I4C8"/>
<evidence type="ECO:0000313" key="6">
    <source>
        <dbReference type="Proteomes" id="UP000564885"/>
    </source>
</evidence>
<feature type="domain" description="SMP-30/Gluconolactonase/LRE-like region" evidence="4">
    <location>
        <begin position="20"/>
        <end position="259"/>
    </location>
</feature>
<dbReference type="Gene3D" id="2.120.10.30">
    <property type="entry name" value="TolB, C-terminal domain"/>
    <property type="match status" value="1"/>
</dbReference>
<keyword evidence="3" id="KW-0479">Metal-binding</keyword>
<dbReference type="SUPFAM" id="SSF63829">
    <property type="entry name" value="Calcium-dependent phosphotriesterase"/>
    <property type="match status" value="1"/>
</dbReference>
<keyword evidence="6" id="KW-1185">Reference proteome</keyword>
<comment type="cofactor">
    <cofactor evidence="3">
        <name>Zn(2+)</name>
        <dbReference type="ChEBI" id="CHEBI:29105"/>
    </cofactor>
    <text evidence="3">Binds 1 divalent metal cation per subunit.</text>
</comment>
<evidence type="ECO:0000256" key="1">
    <source>
        <dbReference type="ARBA" id="ARBA00008853"/>
    </source>
</evidence>
<dbReference type="PRINTS" id="PR01790">
    <property type="entry name" value="SMP30FAMILY"/>
</dbReference>
<dbReference type="PANTHER" id="PTHR10907">
    <property type="entry name" value="REGUCALCIN"/>
    <property type="match status" value="1"/>
</dbReference>
<gene>
    <name evidence="5" type="ORF">HJG44_01090</name>
</gene>
<dbReference type="InterPro" id="IPR011042">
    <property type="entry name" value="6-blade_b-propeller_TolB-like"/>
</dbReference>
<organism evidence="5 6">
    <name type="scientific">Enterovirga aerilata</name>
    <dbReference type="NCBI Taxonomy" id="2730920"/>
    <lineage>
        <taxon>Bacteria</taxon>
        <taxon>Pseudomonadati</taxon>
        <taxon>Pseudomonadota</taxon>
        <taxon>Alphaproteobacteria</taxon>
        <taxon>Hyphomicrobiales</taxon>
        <taxon>Methylobacteriaceae</taxon>
        <taxon>Enterovirga</taxon>
    </lineage>
</organism>
<feature type="binding site" evidence="3">
    <location>
        <position position="107"/>
    </location>
    <ligand>
        <name>substrate</name>
    </ligand>
</feature>
<dbReference type="RefSeq" id="WP_171216502.1">
    <property type="nucleotide sequence ID" value="NZ_JABEPP010000001.1"/>
</dbReference>